<comment type="caution">
    <text evidence="1">The sequence shown here is derived from an EMBL/GenBank/DDBJ whole genome shotgun (WGS) entry which is preliminary data.</text>
</comment>
<accession>A0ACC1KBM0</accession>
<dbReference type="Proteomes" id="UP001140066">
    <property type="component" value="Unassembled WGS sequence"/>
</dbReference>
<sequence length="875" mass="93082">KMAAALSPRENMRRKVTLVDRVRGMLRGNSRRPAQQPAASLHESGGAASVAGDWGPHNPFSHQSLAGHGRRASIDTLSIHEMAEVDRQGMHSRLDHLLSPHVGAATGGVQGPIAASPRLGHTAASSRFSFAASPKPLPATPRHPSQPQVFTFPAETRPGDVAQGLPLVEPSPVFKSEAGGSRPAQQEMVEKPHPVNMQHFSQDSVQVHAAQVPDPHQMQPQPQSQHQSLHQPSVHDNGGAPAVMKRPSLLKRITAGWRKPVPQPGLYPIAEEGHHLGAVAGQAAAAEAGAGLLGRLFHPVAGPRPEAHMLSTPNVNVMQAPLEYPAEISQVVSPRQQSHQHYSSGSTNPAVVVHQHYSSGSTNPAVVVSGPSPVVGPYDASGQQQQVQPGFPAQNIYAAFGPSVASMPVAHQGPNGGQFAQQGAQHLQPPQHGAQQPPQHLQPPGGSKLMSMMSSIPLLGSLFAGKKTELRPQTPGPAQPPGRYDSYGHGASSGSYASTETDQAAHGPPGGGNLLEKITGAAKWYHMPLVTLLLRETAVRRLAPLVGRYAIRYPLVEAEEAAAARLAAAGVRQKGVVRAGALQAINAPEFRHAARGLRYASLDQRLAGAMVPRFSRLRKYRRAPEVWDDRDAHAIGQRVTSRFRTMQDRFPGEPVLRGGGPSHADSVPRPADIERAVDGHPGSGDRGLDETVPRGLAARIGRAFGFGRRQAMMPPALVPAGSNAYLSQSFVAGSQAQRPSPTRDGHVRIIDDPFEESDLVSLRPDAPVEELGVAAVQGSRGLFGAWKAPPQPQPPAPEPPAAQPTSNTPMFPPFSHLPERVVDQIMHRVGEPRVFIGSAAEQLVPPNNRSRPGDALFGDSTPYRTGTEWSFAESV</sequence>
<dbReference type="EMBL" id="JANBUK010001227">
    <property type="protein sequence ID" value="KAJ2783736.1"/>
    <property type="molecule type" value="Genomic_DNA"/>
</dbReference>
<evidence type="ECO:0000313" key="1">
    <source>
        <dbReference type="EMBL" id="KAJ2783736.1"/>
    </source>
</evidence>
<name>A0ACC1KBM0_9FUNG</name>
<protein>
    <submittedName>
        <fullName evidence="1">Uncharacterized protein</fullName>
    </submittedName>
</protein>
<reference evidence="1" key="1">
    <citation type="submission" date="2022-07" db="EMBL/GenBank/DDBJ databases">
        <title>Phylogenomic reconstructions and comparative analyses of Kickxellomycotina fungi.</title>
        <authorList>
            <person name="Reynolds N.K."/>
            <person name="Stajich J.E."/>
            <person name="Barry K."/>
            <person name="Grigoriev I.V."/>
            <person name="Crous P."/>
            <person name="Smith M.E."/>
        </authorList>
    </citation>
    <scope>NUCLEOTIDE SEQUENCE</scope>
    <source>
        <strain evidence="1">BCRC 34191</strain>
    </source>
</reference>
<evidence type="ECO:0000313" key="2">
    <source>
        <dbReference type="Proteomes" id="UP001140066"/>
    </source>
</evidence>
<proteinExistence type="predicted"/>
<feature type="non-terminal residue" evidence="1">
    <location>
        <position position="875"/>
    </location>
</feature>
<gene>
    <name evidence="1" type="ORF">GGI18_003492</name>
</gene>
<organism evidence="1 2">
    <name type="scientific">Coemansia linderi</name>
    <dbReference type="NCBI Taxonomy" id="2663919"/>
    <lineage>
        <taxon>Eukaryota</taxon>
        <taxon>Fungi</taxon>
        <taxon>Fungi incertae sedis</taxon>
        <taxon>Zoopagomycota</taxon>
        <taxon>Kickxellomycotina</taxon>
        <taxon>Kickxellomycetes</taxon>
        <taxon>Kickxellales</taxon>
        <taxon>Kickxellaceae</taxon>
        <taxon>Coemansia</taxon>
    </lineage>
</organism>
<keyword evidence="2" id="KW-1185">Reference proteome</keyword>
<feature type="non-terminal residue" evidence="1">
    <location>
        <position position="1"/>
    </location>
</feature>